<dbReference type="AlphaFoldDB" id="A0A2P2JRG6"/>
<evidence type="ECO:0000313" key="1">
    <source>
        <dbReference type="EMBL" id="MBW96046.1"/>
    </source>
</evidence>
<accession>A0A2P2JRG6</accession>
<protein>
    <submittedName>
        <fullName evidence="1">Uncharacterized protein</fullName>
    </submittedName>
</protein>
<sequence>MMSCWAGYSVIEPILVKTEFVRGVCLESKTPYSFMLVWRVGFGF</sequence>
<name>A0A2P2JRG6_RHIMU</name>
<reference evidence="1" key="1">
    <citation type="submission" date="2018-02" db="EMBL/GenBank/DDBJ databases">
        <title>Rhizophora mucronata_Transcriptome.</title>
        <authorList>
            <person name="Meera S.P."/>
            <person name="Sreeshan A."/>
            <person name="Augustine A."/>
        </authorList>
    </citation>
    <scope>NUCLEOTIDE SEQUENCE</scope>
    <source>
        <tissue evidence="1">Leaf</tissue>
    </source>
</reference>
<proteinExistence type="predicted"/>
<organism evidence="1">
    <name type="scientific">Rhizophora mucronata</name>
    <name type="common">Asiatic mangrove</name>
    <dbReference type="NCBI Taxonomy" id="61149"/>
    <lineage>
        <taxon>Eukaryota</taxon>
        <taxon>Viridiplantae</taxon>
        <taxon>Streptophyta</taxon>
        <taxon>Embryophyta</taxon>
        <taxon>Tracheophyta</taxon>
        <taxon>Spermatophyta</taxon>
        <taxon>Magnoliopsida</taxon>
        <taxon>eudicotyledons</taxon>
        <taxon>Gunneridae</taxon>
        <taxon>Pentapetalae</taxon>
        <taxon>rosids</taxon>
        <taxon>fabids</taxon>
        <taxon>Malpighiales</taxon>
        <taxon>Rhizophoraceae</taxon>
        <taxon>Rhizophora</taxon>
    </lineage>
</organism>
<dbReference type="EMBL" id="GGEC01015563">
    <property type="protein sequence ID" value="MBW96046.1"/>
    <property type="molecule type" value="Transcribed_RNA"/>
</dbReference>